<dbReference type="EMBL" id="JAULSX010000010">
    <property type="protein sequence ID" value="KAK3485432.1"/>
    <property type="molecule type" value="Genomic_DNA"/>
</dbReference>
<protein>
    <recommendedName>
        <fullName evidence="2">Bulb-type lectin domain-containing protein</fullName>
    </recommendedName>
</protein>
<dbReference type="Proteomes" id="UP001285908">
    <property type="component" value="Unassembled WGS sequence"/>
</dbReference>
<dbReference type="InterPro" id="IPR011050">
    <property type="entry name" value="Pectin_lyase_fold/virulence"/>
</dbReference>
<evidence type="ECO:0000256" key="1">
    <source>
        <dbReference type="SAM" id="SignalP"/>
    </source>
</evidence>
<feature type="signal peptide" evidence="1">
    <location>
        <begin position="1"/>
        <end position="22"/>
    </location>
</feature>
<feature type="domain" description="Bulb-type lectin" evidence="2">
    <location>
        <begin position="357"/>
        <end position="475"/>
    </location>
</feature>
<dbReference type="RefSeq" id="XP_062688336.1">
    <property type="nucleotide sequence ID" value="XM_062839305.1"/>
</dbReference>
<keyword evidence="1" id="KW-0732">Signal</keyword>
<dbReference type="SUPFAM" id="SSF51110">
    <property type="entry name" value="alpha-D-mannose-specific plant lectins"/>
    <property type="match status" value="1"/>
</dbReference>
<dbReference type="PROSITE" id="PS50927">
    <property type="entry name" value="BULB_LECTIN"/>
    <property type="match status" value="1"/>
</dbReference>
<gene>
    <name evidence="3" type="ORF">B0T23DRAFT_408521</name>
</gene>
<organism evidence="3 4">
    <name type="scientific">Neurospora hispaniola</name>
    <dbReference type="NCBI Taxonomy" id="588809"/>
    <lineage>
        <taxon>Eukaryota</taxon>
        <taxon>Fungi</taxon>
        <taxon>Dikarya</taxon>
        <taxon>Ascomycota</taxon>
        <taxon>Pezizomycotina</taxon>
        <taxon>Sordariomycetes</taxon>
        <taxon>Sordariomycetidae</taxon>
        <taxon>Sordariales</taxon>
        <taxon>Sordariaceae</taxon>
        <taxon>Neurospora</taxon>
    </lineage>
</organism>
<feature type="chain" id="PRO_5042491176" description="Bulb-type lectin domain-containing protein" evidence="1">
    <location>
        <begin position="23"/>
        <end position="475"/>
    </location>
</feature>
<dbReference type="AlphaFoldDB" id="A0AAJ0MLZ4"/>
<comment type="caution">
    <text evidence="3">The sequence shown here is derived from an EMBL/GenBank/DDBJ whole genome shotgun (WGS) entry which is preliminary data.</text>
</comment>
<name>A0AAJ0MLZ4_9PEZI</name>
<evidence type="ECO:0000313" key="3">
    <source>
        <dbReference type="EMBL" id="KAK3485432.1"/>
    </source>
</evidence>
<accession>A0AAJ0MLZ4</accession>
<dbReference type="SUPFAM" id="SSF51126">
    <property type="entry name" value="Pectin lyase-like"/>
    <property type="match status" value="1"/>
</dbReference>
<evidence type="ECO:0000313" key="4">
    <source>
        <dbReference type="Proteomes" id="UP001285908"/>
    </source>
</evidence>
<dbReference type="InterPro" id="IPR001480">
    <property type="entry name" value="Bulb-type_lectin_dom"/>
</dbReference>
<dbReference type="GeneID" id="87876927"/>
<proteinExistence type="predicted"/>
<keyword evidence="4" id="KW-1185">Reference proteome</keyword>
<sequence length="475" mass="48691">MKILFHALALPLAFHFLSLAHAIPSPEAAHGGSAQATNTTDDAMTITPRQSSCLSTGTQSTINALFSSGGANTIVSLCPGVTIPITAPVVFTAPGQELSTQGYPTDSSRATILIQPGSTVTSAIRGNWQNNVKVLNIQVDGNQPNAGYFGGDALLEMACGRMGSITGATDGGIVIFGSPGSHILRNTITSSSSGLQFGGINMVDPTWSGNYSGVVVSSNTITGGPGSFINLGIGMGSQVWSNPHPETNFGQVTVTNNVFTGNVGFSIVMNGWLGGLTVTGNSVSGVTTPSSSFASASGCGAVQQAAFADSEQLVYYPAGVTGSSGPNVIQSQFTALSTNASNWLCLTNPAPPLPDTKSFLPNTLSVDASTSRVVSLRDFHVQVQGDGNVVGIDTTGGVWTVKWASSRFSSACGPDGSQCLLAFGIDGNFVMYDGNGPLWASGTDGSGQLLTFSREPPWVTVTGSNGQTLWTIGNL</sequence>
<dbReference type="Gene3D" id="2.90.10.10">
    <property type="entry name" value="Bulb-type lectin domain"/>
    <property type="match status" value="1"/>
</dbReference>
<evidence type="ECO:0000259" key="2">
    <source>
        <dbReference type="PROSITE" id="PS50927"/>
    </source>
</evidence>
<reference evidence="3 4" key="1">
    <citation type="journal article" date="2023" name="Mol. Phylogenet. Evol.">
        <title>Genome-scale phylogeny and comparative genomics of the fungal order Sordariales.</title>
        <authorList>
            <person name="Hensen N."/>
            <person name="Bonometti L."/>
            <person name="Westerberg I."/>
            <person name="Brannstrom I.O."/>
            <person name="Guillou S."/>
            <person name="Cros-Aarteil S."/>
            <person name="Calhoun S."/>
            <person name="Haridas S."/>
            <person name="Kuo A."/>
            <person name="Mondo S."/>
            <person name="Pangilinan J."/>
            <person name="Riley R."/>
            <person name="LaButti K."/>
            <person name="Andreopoulos B."/>
            <person name="Lipzen A."/>
            <person name="Chen C."/>
            <person name="Yan M."/>
            <person name="Daum C."/>
            <person name="Ng V."/>
            <person name="Clum A."/>
            <person name="Steindorff A."/>
            <person name="Ohm R.A."/>
            <person name="Martin F."/>
            <person name="Silar P."/>
            <person name="Natvig D.O."/>
            <person name="Lalanne C."/>
            <person name="Gautier V."/>
            <person name="Ament-Velasquez S.L."/>
            <person name="Kruys A."/>
            <person name="Hutchinson M.I."/>
            <person name="Powell A.J."/>
            <person name="Barry K."/>
            <person name="Miller A.N."/>
            <person name="Grigoriev I.V."/>
            <person name="Debuchy R."/>
            <person name="Gladieux P."/>
            <person name="Hiltunen Thoren M."/>
            <person name="Johannesson H."/>
        </authorList>
    </citation>
    <scope>NUCLEOTIDE SEQUENCE [LARGE SCALE GENOMIC DNA]</scope>
    <source>
        <strain evidence="3 4">FGSC 10403</strain>
    </source>
</reference>
<dbReference type="InterPro" id="IPR036426">
    <property type="entry name" value="Bulb-type_lectin_dom_sf"/>
</dbReference>